<dbReference type="Proteomes" id="UP000249177">
    <property type="component" value="Unassembled WGS sequence"/>
</dbReference>
<keyword evidence="1" id="KW-0812">Transmembrane</keyword>
<comment type="caution">
    <text evidence="3">The sequence shown here is derived from an EMBL/GenBank/DDBJ whole genome shotgun (WGS) entry which is preliminary data.</text>
</comment>
<evidence type="ECO:0000259" key="2">
    <source>
        <dbReference type="Pfam" id="PF12729"/>
    </source>
</evidence>
<feature type="transmembrane region" description="Helical" evidence="1">
    <location>
        <begin position="12"/>
        <end position="30"/>
    </location>
</feature>
<gene>
    <name evidence="3" type="ORF">DOS84_11640</name>
</gene>
<dbReference type="EMBL" id="QKXH01000007">
    <property type="protein sequence ID" value="PZX93015.1"/>
    <property type="molecule type" value="Genomic_DNA"/>
</dbReference>
<dbReference type="Pfam" id="PF12729">
    <property type="entry name" value="4HB_MCP_1"/>
    <property type="match status" value="1"/>
</dbReference>
<keyword evidence="4" id="KW-1185">Reference proteome</keyword>
<accession>A0A2W7UI34</accession>
<sequence>MNDLKKSNNKTKAALVLLIVMVIILISNFIRLQNSQKANENINAIYNDRLVVAHYIFQYDNELYSIKAKALQSELNDWQKKAAIESAMQRIHKIDKLYLNTFLTSKEKASFVSFLAACSAVEVQSQNNNWDQVTESSNQALKTLKLLSQIQINEAKSKMESSNSIHRENTTWGQLQIALLTVLGGFALYLLIAKKTKIKIKIPEGPSMN</sequence>
<feature type="domain" description="Chemotaxis methyl-accepting receptor HlyB-like 4HB MCP" evidence="2">
    <location>
        <begin position="10"/>
        <end position="117"/>
    </location>
</feature>
<dbReference type="OrthoDB" id="710786at2"/>
<evidence type="ECO:0000313" key="3">
    <source>
        <dbReference type="EMBL" id="PZX93015.1"/>
    </source>
</evidence>
<keyword evidence="1" id="KW-1133">Transmembrane helix</keyword>
<proteinExistence type="predicted"/>
<dbReference type="InterPro" id="IPR024478">
    <property type="entry name" value="HlyB_4HB_MCP"/>
</dbReference>
<organism evidence="3 4">
    <name type="scientific">Flavobacterium aquariorum</name>
    <dbReference type="NCBI Taxonomy" id="2217670"/>
    <lineage>
        <taxon>Bacteria</taxon>
        <taxon>Pseudomonadati</taxon>
        <taxon>Bacteroidota</taxon>
        <taxon>Flavobacteriia</taxon>
        <taxon>Flavobacteriales</taxon>
        <taxon>Flavobacteriaceae</taxon>
        <taxon>Flavobacterium</taxon>
    </lineage>
</organism>
<evidence type="ECO:0000256" key="1">
    <source>
        <dbReference type="SAM" id="Phobius"/>
    </source>
</evidence>
<dbReference type="RefSeq" id="WP_111410299.1">
    <property type="nucleotide sequence ID" value="NZ_QKXH01000007.1"/>
</dbReference>
<dbReference type="AlphaFoldDB" id="A0A2W7UI34"/>
<evidence type="ECO:0000313" key="4">
    <source>
        <dbReference type="Proteomes" id="UP000249177"/>
    </source>
</evidence>
<protein>
    <recommendedName>
        <fullName evidence="2">Chemotaxis methyl-accepting receptor HlyB-like 4HB MCP domain-containing protein</fullName>
    </recommendedName>
</protein>
<name>A0A2W7UI34_9FLAO</name>
<reference evidence="3 4" key="1">
    <citation type="submission" date="2018-06" db="EMBL/GenBank/DDBJ databases">
        <title>Flavobacterium sp IMCC34762, genome.</title>
        <authorList>
            <person name="Joung Y."/>
            <person name="Cho J."/>
            <person name="Song J."/>
        </authorList>
    </citation>
    <scope>NUCLEOTIDE SEQUENCE [LARGE SCALE GENOMIC DNA]</scope>
    <source>
        <strain evidence="3 4">IMCC34762</strain>
    </source>
</reference>
<keyword evidence="1" id="KW-0472">Membrane</keyword>
<feature type="transmembrane region" description="Helical" evidence="1">
    <location>
        <begin position="172"/>
        <end position="192"/>
    </location>
</feature>